<evidence type="ECO:0000313" key="1">
    <source>
        <dbReference type="EMBL" id="GFD34449.1"/>
    </source>
</evidence>
<reference evidence="1" key="1">
    <citation type="journal article" date="2019" name="Sci. Rep.">
        <title>Draft genome of Tanacetum cinerariifolium, the natural source of mosquito coil.</title>
        <authorList>
            <person name="Yamashiro T."/>
            <person name="Shiraishi A."/>
            <person name="Satake H."/>
            <person name="Nakayama K."/>
        </authorList>
    </citation>
    <scope>NUCLEOTIDE SEQUENCE</scope>
</reference>
<accession>A0A699VJT5</accession>
<proteinExistence type="predicted"/>
<dbReference type="EMBL" id="BKCJ011446911">
    <property type="protein sequence ID" value="GFD34449.1"/>
    <property type="molecule type" value="Genomic_DNA"/>
</dbReference>
<organism evidence="1">
    <name type="scientific">Tanacetum cinerariifolium</name>
    <name type="common">Dalmatian daisy</name>
    <name type="synonym">Chrysanthemum cinerariifolium</name>
    <dbReference type="NCBI Taxonomy" id="118510"/>
    <lineage>
        <taxon>Eukaryota</taxon>
        <taxon>Viridiplantae</taxon>
        <taxon>Streptophyta</taxon>
        <taxon>Embryophyta</taxon>
        <taxon>Tracheophyta</taxon>
        <taxon>Spermatophyta</taxon>
        <taxon>Magnoliopsida</taxon>
        <taxon>eudicotyledons</taxon>
        <taxon>Gunneridae</taxon>
        <taxon>Pentapetalae</taxon>
        <taxon>asterids</taxon>
        <taxon>campanulids</taxon>
        <taxon>Asterales</taxon>
        <taxon>Asteraceae</taxon>
        <taxon>Asteroideae</taxon>
        <taxon>Anthemideae</taxon>
        <taxon>Anthemidinae</taxon>
        <taxon>Tanacetum</taxon>
    </lineage>
</organism>
<name>A0A699VJT5_TANCI</name>
<feature type="non-terminal residue" evidence="1">
    <location>
        <position position="66"/>
    </location>
</feature>
<dbReference type="AlphaFoldDB" id="A0A699VJT5"/>
<sequence length="66" mass="7784">MTCINWEERECFKDWDITGVNTRVPGCDDLEDSSSEGSVRSSEIWTNYYRPEMDMSLKVWEVIDDL</sequence>
<comment type="caution">
    <text evidence="1">The sequence shown here is derived from an EMBL/GenBank/DDBJ whole genome shotgun (WGS) entry which is preliminary data.</text>
</comment>
<gene>
    <name evidence="1" type="ORF">Tci_906418</name>
</gene>
<protein>
    <submittedName>
        <fullName evidence="1">Uncharacterized protein</fullName>
    </submittedName>
</protein>